<dbReference type="GO" id="GO:0047453">
    <property type="term" value="F:ATP-dependent NAD(P)H-hydrate dehydratase activity"/>
    <property type="evidence" value="ECO:0007669"/>
    <property type="project" value="UniProtKB-UniRule"/>
</dbReference>
<dbReference type="InterPro" id="IPR025650">
    <property type="entry name" value="Alkyl-DHAP_Synthase"/>
</dbReference>
<evidence type="ECO:0000256" key="8">
    <source>
        <dbReference type="PIRSR" id="PIRSR625650-2"/>
    </source>
</evidence>
<feature type="binding site" evidence="6">
    <location>
        <position position="670"/>
    </location>
    <ligand>
        <name>(6S)-NADPHX</name>
        <dbReference type="ChEBI" id="CHEBI:64076"/>
    </ligand>
</feature>
<dbReference type="PROSITE" id="PS51383">
    <property type="entry name" value="YJEF_C_3"/>
    <property type="match status" value="1"/>
</dbReference>
<keyword evidence="14" id="KW-1185">Reference proteome</keyword>
<feature type="binding site" evidence="6">
    <location>
        <position position="826"/>
    </location>
    <ligand>
        <name>(6S)-NADPHX</name>
        <dbReference type="ChEBI" id="CHEBI:64076"/>
    </ligand>
</feature>
<dbReference type="InterPro" id="IPR016169">
    <property type="entry name" value="FAD-bd_PCMH_sub2"/>
</dbReference>
<feature type="site" description="Important for enzyme activity" evidence="10">
    <location>
        <position position="299"/>
    </location>
</feature>
<keyword evidence="11" id="KW-1133">Transmembrane helix</keyword>
<dbReference type="Pfam" id="PF02913">
    <property type="entry name" value="FAD-oxidase_C"/>
    <property type="match status" value="1"/>
</dbReference>
<evidence type="ECO:0000313" key="15">
    <source>
        <dbReference type="WBParaSite" id="SMUV_0000356101-mRNA-1"/>
    </source>
</evidence>
<evidence type="ECO:0000256" key="6">
    <source>
        <dbReference type="HAMAP-Rule" id="MF_03157"/>
    </source>
</evidence>
<dbReference type="Gene3D" id="3.30.160.650">
    <property type="match status" value="1"/>
</dbReference>
<dbReference type="Gene3D" id="3.30.43.10">
    <property type="entry name" value="Uridine Diphospho-n-acetylenolpyruvylglucosamine Reductase, domain 2"/>
    <property type="match status" value="1"/>
</dbReference>
<dbReference type="Proteomes" id="UP000046393">
    <property type="component" value="Unplaced"/>
</dbReference>
<feature type="transmembrane region" description="Helical" evidence="11">
    <location>
        <begin position="323"/>
        <end position="344"/>
    </location>
</feature>
<feature type="domain" description="YjeF C-terminal" evidence="12">
    <location>
        <begin position="574"/>
        <end position="890"/>
    </location>
</feature>
<dbReference type="InterPro" id="IPR006094">
    <property type="entry name" value="Oxid_FAD_bind_N"/>
</dbReference>
<comment type="similarity">
    <text evidence="6">Belongs to the NnrD/CARKD family.</text>
</comment>
<evidence type="ECO:0000256" key="3">
    <source>
        <dbReference type="ARBA" id="ARBA00022630"/>
    </source>
</evidence>
<dbReference type="Gene3D" id="3.30.465.10">
    <property type="match status" value="1"/>
</dbReference>
<accession>A0A0N5AGU1</accession>
<dbReference type="InterPro" id="IPR016164">
    <property type="entry name" value="FAD-linked_Oxase-like_C"/>
</dbReference>
<keyword evidence="6" id="KW-0597">Phosphoprotein</keyword>
<keyword evidence="11" id="KW-0472">Membrane</keyword>
<feature type="binding site" evidence="8">
    <location>
        <position position="399"/>
    </location>
    <ligand>
        <name>substrate</name>
    </ligand>
</feature>
<dbReference type="PANTHER" id="PTHR46568">
    <property type="entry name" value="ALKYLDIHYDROXYACETONEPHOSPHATE SYNTHASE, PEROXISOMAL"/>
    <property type="match status" value="1"/>
</dbReference>
<evidence type="ECO:0000256" key="5">
    <source>
        <dbReference type="ARBA" id="ARBA00047472"/>
    </source>
</evidence>
<dbReference type="Pfam" id="PF01565">
    <property type="entry name" value="FAD_binding_4"/>
    <property type="match status" value="1"/>
</dbReference>
<feature type="binding site" evidence="9">
    <location>
        <begin position="183"/>
        <end position="189"/>
    </location>
    <ligand>
        <name>FAD</name>
        <dbReference type="ChEBI" id="CHEBI:57692"/>
    </ligand>
</feature>
<comment type="cofactor">
    <cofactor evidence="9">
        <name>FAD</name>
        <dbReference type="ChEBI" id="CHEBI:57692"/>
    </cofactor>
</comment>
<dbReference type="GO" id="GO:0071949">
    <property type="term" value="F:FAD binding"/>
    <property type="evidence" value="ECO:0007669"/>
    <property type="project" value="InterPro"/>
</dbReference>
<dbReference type="InterPro" id="IPR004113">
    <property type="entry name" value="FAD-bd_oxidored_4_C"/>
</dbReference>
<dbReference type="GO" id="GO:0046496">
    <property type="term" value="P:nicotinamide nucleotide metabolic process"/>
    <property type="evidence" value="ECO:0007669"/>
    <property type="project" value="UniProtKB-UniRule"/>
</dbReference>
<dbReference type="EC" id="4.2.1.93" evidence="6"/>
<keyword evidence="6" id="KW-0456">Lyase</keyword>
<evidence type="ECO:0000256" key="7">
    <source>
        <dbReference type="PIRSR" id="PIRSR625650-1"/>
    </source>
</evidence>
<feature type="transmembrane region" description="Helical" evidence="11">
    <location>
        <begin position="534"/>
        <end position="553"/>
    </location>
</feature>
<feature type="active site" description="Proton donor/acceptor" evidence="7">
    <location>
        <position position="462"/>
    </location>
</feature>
<comment type="function">
    <text evidence="6">Catalyzes the dehydration of the S-form of NAD(P)HX at the expense of ATP, which is converted to ADP. Together with NAD(P)HX epimerase, which catalyzes the epimerization of the S- and R-forms, the enzyme allows the repair of both epimers of NAD(P)HX, a damaged form of NAD(P)H that is a result of enzymatic or heat-dependent hydration.</text>
</comment>
<dbReference type="HAMAP" id="MF_01965">
    <property type="entry name" value="NADHX_dehydratase"/>
    <property type="match status" value="1"/>
</dbReference>
<keyword evidence="3" id="KW-0285">Flavoprotein</keyword>
<feature type="binding site" evidence="6">
    <location>
        <begin position="797"/>
        <end position="801"/>
    </location>
    <ligand>
        <name>ATP</name>
        <dbReference type="ChEBI" id="CHEBI:30616"/>
    </ligand>
</feature>
<keyword evidence="4 9" id="KW-0274">FAD</keyword>
<comment type="catalytic activity">
    <reaction evidence="6">
        <text>(6S)-NADHX + ATP = ADP + phosphate + NADH + H(+)</text>
        <dbReference type="Rhea" id="RHEA:19017"/>
        <dbReference type="ChEBI" id="CHEBI:15378"/>
        <dbReference type="ChEBI" id="CHEBI:30616"/>
        <dbReference type="ChEBI" id="CHEBI:43474"/>
        <dbReference type="ChEBI" id="CHEBI:57945"/>
        <dbReference type="ChEBI" id="CHEBI:64074"/>
        <dbReference type="ChEBI" id="CHEBI:456216"/>
        <dbReference type="EC" id="4.2.1.93"/>
    </reaction>
</comment>
<dbReference type="InterPro" id="IPR016166">
    <property type="entry name" value="FAD-bd_PCMH"/>
</dbReference>
<dbReference type="InterPro" id="IPR036318">
    <property type="entry name" value="FAD-bd_PCMH-like_sf"/>
</dbReference>
<keyword evidence="6" id="KW-0547">Nucleotide-binding</keyword>
<dbReference type="GO" id="GO:0008609">
    <property type="term" value="F:alkylglycerone-phosphate synthase activity"/>
    <property type="evidence" value="ECO:0007669"/>
    <property type="project" value="InterPro"/>
</dbReference>
<evidence type="ECO:0000259" key="12">
    <source>
        <dbReference type="PROSITE" id="PS51383"/>
    </source>
</evidence>
<feature type="binding site" evidence="6">
    <location>
        <begin position="816"/>
        <end position="825"/>
    </location>
    <ligand>
        <name>ATP</name>
        <dbReference type="ChEBI" id="CHEBI:30616"/>
    </ligand>
</feature>
<feature type="domain" description="FAD-binding PCMH-type" evidence="13">
    <location>
        <begin position="82"/>
        <end position="264"/>
    </location>
</feature>
<dbReference type="PANTHER" id="PTHR46568:SF1">
    <property type="entry name" value="ALKYLDIHYDROXYACETONEPHOSPHATE SYNTHASE, PEROXISOMAL"/>
    <property type="match status" value="1"/>
</dbReference>
<proteinExistence type="inferred from homology"/>
<dbReference type="InterPro" id="IPR029056">
    <property type="entry name" value="Ribokinase-like"/>
</dbReference>
<feature type="binding site" evidence="9">
    <location>
        <begin position="196"/>
        <end position="199"/>
    </location>
    <ligand>
        <name>FAD</name>
        <dbReference type="ChEBI" id="CHEBI:57692"/>
    </ligand>
</feature>
<dbReference type="InterPro" id="IPR016171">
    <property type="entry name" value="Vanillyl_alc_oxidase_C-sub2"/>
</dbReference>
<protein>
    <recommendedName>
        <fullName evidence="6">ATP-dependent (S)-NAD(P)H-hydrate dehydratase</fullName>
        <ecNumber evidence="6">4.2.1.93</ecNumber>
    </recommendedName>
    <alternativeName>
        <fullName evidence="6">ATP-dependent NAD(P)HX dehydratase</fullName>
    </alternativeName>
</protein>
<dbReference type="GO" id="GO:0008611">
    <property type="term" value="P:ether lipid biosynthetic process"/>
    <property type="evidence" value="ECO:0007669"/>
    <property type="project" value="UniProtKB-UniPathway"/>
</dbReference>
<dbReference type="AlphaFoldDB" id="A0A0N5AGU1"/>
<evidence type="ECO:0000259" key="13">
    <source>
        <dbReference type="PROSITE" id="PS51387"/>
    </source>
</evidence>
<evidence type="ECO:0000313" key="14">
    <source>
        <dbReference type="Proteomes" id="UP000046393"/>
    </source>
</evidence>
<feature type="transmembrane region" description="Helical" evidence="11">
    <location>
        <begin position="565"/>
        <end position="582"/>
    </location>
</feature>
<dbReference type="GO" id="GO:0005524">
    <property type="term" value="F:ATP binding"/>
    <property type="evidence" value="ECO:0007669"/>
    <property type="project" value="UniProtKB-KW"/>
</dbReference>
<comment type="cofactor">
    <cofactor evidence="6">
        <name>Mg(2+)</name>
        <dbReference type="ChEBI" id="CHEBI:18420"/>
    </cofactor>
</comment>
<dbReference type="GO" id="GO:0005777">
    <property type="term" value="C:peroxisome"/>
    <property type="evidence" value="ECO:0007669"/>
    <property type="project" value="UniProtKB-ARBA"/>
</dbReference>
<dbReference type="SUPFAM" id="SSF56176">
    <property type="entry name" value="FAD-binding/transporter-associated domain-like"/>
    <property type="match status" value="1"/>
</dbReference>
<feature type="binding site" evidence="9">
    <location>
        <begin position="114"/>
        <end position="120"/>
    </location>
    <ligand>
        <name>FAD</name>
        <dbReference type="ChEBI" id="CHEBI:57692"/>
    </ligand>
</feature>
<dbReference type="Pfam" id="PF01256">
    <property type="entry name" value="Carb_kinase"/>
    <property type="match status" value="2"/>
</dbReference>
<dbReference type="Gene3D" id="3.30.300.330">
    <property type="match status" value="1"/>
</dbReference>
<dbReference type="WBParaSite" id="SMUV_0000356101-mRNA-1">
    <property type="protein sequence ID" value="SMUV_0000356101-mRNA-1"/>
    <property type="gene ID" value="SMUV_0000356101"/>
</dbReference>
<evidence type="ECO:0000256" key="2">
    <source>
        <dbReference type="ARBA" id="ARBA00008000"/>
    </source>
</evidence>
<dbReference type="PROSITE" id="PS51387">
    <property type="entry name" value="FAD_PCMH"/>
    <property type="match status" value="1"/>
</dbReference>
<dbReference type="Gene3D" id="1.10.45.10">
    <property type="entry name" value="Vanillyl-alcohol Oxidase, Chain A, domain 4"/>
    <property type="match status" value="1"/>
</dbReference>
<dbReference type="SUPFAM" id="SSF55103">
    <property type="entry name" value="FAD-linked oxidases, C-terminal domain"/>
    <property type="match status" value="1"/>
</dbReference>
<evidence type="ECO:0000256" key="11">
    <source>
        <dbReference type="SAM" id="Phobius"/>
    </source>
</evidence>
<keyword evidence="11" id="KW-0812">Transmembrane</keyword>
<dbReference type="Gene3D" id="3.30.70.3450">
    <property type="match status" value="1"/>
</dbReference>
<reference evidence="15" key="1">
    <citation type="submission" date="2017-02" db="UniProtKB">
        <authorList>
            <consortium name="WormBaseParasite"/>
        </authorList>
    </citation>
    <scope>IDENTIFICATION</scope>
</reference>
<feature type="binding site" evidence="6">
    <location>
        <begin position="755"/>
        <end position="761"/>
    </location>
    <ligand>
        <name>(6S)-NADPHX</name>
        <dbReference type="ChEBI" id="CHEBI:64076"/>
    </ligand>
</feature>
<comment type="pathway">
    <text evidence="1">Glycerolipid metabolism; ether lipid biosynthesis.</text>
</comment>
<dbReference type="Gene3D" id="3.40.1190.20">
    <property type="match status" value="1"/>
</dbReference>
<comment type="similarity">
    <text evidence="2">Belongs to the FAD-binding oxidoreductase/transferase type 4 family.</text>
</comment>
<keyword evidence="6" id="KW-0067">ATP-binding</keyword>
<sequence length="899" mass="99323">MSGEVMPSFRPWFEKYLGVDINYCTPSQLRSDLSLPVPVVHKAFLDYLKQLNISFSNAAQHRLMRSHGHTVHEMWKLRHGKFERLVDLVVWPKNEADIVKIVDGANKFNVVLIPIGGGTSVSHALECPQHEKRCVCSIDLALMNKILSVDEANLLCKAEAGIIGLKLEHELNAKGFTCGHEPDSIELSTLGGWIATRASGMKKNKYGNIEDLLVHVNMVTSKGIVRKHCLVPRISGGPDLHEVILGSEGILGVISEATIKIFPLPEVKKFGSFIFPTFANGVNFIREVALQRCQPASLRLVDNEQFIMGQSLKIQGKSLWEKLASSFNFLVMILENLVIFVFLVGEMVAATIGYEGTAQEVEAQERKLNAIAETFKGVAGGEDGGKYGYMLTFAIAYLRDMGMEFSVLGESFETSVPWSKALQLCYNVKELIKREARANGVKYPVLSTCRVTQVYDNGACVYFYFGFNYRGVKDPLSVYDKIEAAARDEILACGGSISHHHGVGKLRRPWMRATVGETGISIIKAIKDELDPRVIKFCHFLLIFLLTAILLIWKEASFKGAWHYYRSSLFLATFIPLVQRLLPQLLSTLHKGQCGRIGVVGGSATYTGAPFFAAMTALRVGADMIHVFSPPDAAAVIKCYSPELMVHPSVDSETLYDVSRRLDAFVLGPGLGRADNSLAVVEHTVGAARERNIPIVIDAVSPITAFIFTEKIALSFFYLDDFIVSSFFDFKDGLFFIGRKLDIIKGYKSAILTPNFPEFGRLYDAAFNGQKPSDEKLKNGCAAKELAAELGCTIFQKGEKDIITNGAKVLIGEEQGCPRRCGGQGDLLSGTLGVFAYWATMRNEPDPTLVASEAASQFIRTAAKRCFQKVGRSMVASDIINEVHQLIQEVDRVMMSQEN</sequence>
<name>A0A0N5AGU1_9BILA</name>
<dbReference type="CDD" id="cd01171">
    <property type="entry name" value="YXKO-related"/>
    <property type="match status" value="1"/>
</dbReference>
<comment type="catalytic activity">
    <reaction evidence="5 6">
        <text>(6S)-NADPHX + ATP = ADP + phosphate + NADPH + H(+)</text>
        <dbReference type="Rhea" id="RHEA:32231"/>
        <dbReference type="ChEBI" id="CHEBI:15378"/>
        <dbReference type="ChEBI" id="CHEBI:30616"/>
        <dbReference type="ChEBI" id="CHEBI:43474"/>
        <dbReference type="ChEBI" id="CHEBI:57783"/>
        <dbReference type="ChEBI" id="CHEBI:64076"/>
        <dbReference type="ChEBI" id="CHEBI:456216"/>
        <dbReference type="EC" id="4.2.1.93"/>
    </reaction>
</comment>
<keyword evidence="6" id="KW-0520">NAD</keyword>
<evidence type="ECO:0000256" key="1">
    <source>
        <dbReference type="ARBA" id="ARBA00004670"/>
    </source>
</evidence>
<evidence type="ECO:0000256" key="9">
    <source>
        <dbReference type="PIRSR" id="PIRSR625650-3"/>
    </source>
</evidence>
<dbReference type="SUPFAM" id="SSF53613">
    <property type="entry name" value="Ribokinase-like"/>
    <property type="match status" value="1"/>
</dbReference>
<evidence type="ECO:0000256" key="4">
    <source>
        <dbReference type="ARBA" id="ARBA00022827"/>
    </source>
</evidence>
<feature type="binding site" evidence="9">
    <location>
        <begin position="248"/>
        <end position="254"/>
    </location>
    <ligand>
        <name>FAD</name>
        <dbReference type="ChEBI" id="CHEBI:57692"/>
    </ligand>
</feature>
<dbReference type="InterPro" id="IPR000631">
    <property type="entry name" value="CARKD"/>
</dbReference>
<dbReference type="InterPro" id="IPR016167">
    <property type="entry name" value="FAD-bd_PCMH_sub1"/>
</dbReference>
<dbReference type="STRING" id="451379.A0A0N5AGU1"/>
<dbReference type="NCBIfam" id="TIGR00196">
    <property type="entry name" value="yjeF_cterm"/>
    <property type="match status" value="1"/>
</dbReference>
<organism evidence="14 15">
    <name type="scientific">Syphacia muris</name>
    <dbReference type="NCBI Taxonomy" id="451379"/>
    <lineage>
        <taxon>Eukaryota</taxon>
        <taxon>Metazoa</taxon>
        <taxon>Ecdysozoa</taxon>
        <taxon>Nematoda</taxon>
        <taxon>Chromadorea</taxon>
        <taxon>Rhabditida</taxon>
        <taxon>Spirurina</taxon>
        <taxon>Oxyuridomorpha</taxon>
        <taxon>Oxyuroidea</taxon>
        <taxon>Oxyuridae</taxon>
        <taxon>Syphacia</taxon>
    </lineage>
</organism>
<evidence type="ECO:0000256" key="10">
    <source>
        <dbReference type="PIRSR" id="PIRSR625650-4"/>
    </source>
</evidence>
<dbReference type="UniPathway" id="UPA00781"/>